<evidence type="ECO:0000256" key="1">
    <source>
        <dbReference type="SAM" id="MobiDB-lite"/>
    </source>
</evidence>
<sequence length="130" mass="14057">EQSEKVLCREQKQRSSKPPVTKVKLGLGLEQHELSVIPEVDTPKSCSLSLADVLNSDKTDDGTGETSQISASGEFACVKHYSHALHEGTFPLGITNYDRKASNGSPRQTNPSGRLLQELLMLAAETSCDS</sequence>
<feature type="region of interest" description="Disordered" evidence="1">
    <location>
        <begin position="1"/>
        <end position="22"/>
    </location>
</feature>
<dbReference type="EMBL" id="WBNB01002693">
    <property type="protein sequence ID" value="NXB94876.1"/>
    <property type="molecule type" value="Genomic_DNA"/>
</dbReference>
<reference evidence="2" key="1">
    <citation type="submission" date="2019-09" db="EMBL/GenBank/DDBJ databases">
        <title>Bird 10,000 Genomes (B10K) Project - Family phase.</title>
        <authorList>
            <person name="Zhang G."/>
        </authorList>
    </citation>
    <scope>NUCLEOTIDE SEQUENCE</scope>
    <source>
        <strain evidence="2">OUT-0048</strain>
        <tissue evidence="2">Muscle</tissue>
    </source>
</reference>
<feature type="non-terminal residue" evidence="2">
    <location>
        <position position="1"/>
    </location>
</feature>
<dbReference type="Proteomes" id="UP000634236">
    <property type="component" value="Unassembled WGS sequence"/>
</dbReference>
<name>A0A851KV34_VIDCH</name>
<organism evidence="2 3">
    <name type="scientific">Vidua chalybeata</name>
    <name type="common">Village indigobird</name>
    <dbReference type="NCBI Taxonomy" id="81927"/>
    <lineage>
        <taxon>Eukaryota</taxon>
        <taxon>Metazoa</taxon>
        <taxon>Chordata</taxon>
        <taxon>Craniata</taxon>
        <taxon>Vertebrata</taxon>
        <taxon>Euteleostomi</taxon>
        <taxon>Archelosauria</taxon>
        <taxon>Archosauria</taxon>
        <taxon>Dinosauria</taxon>
        <taxon>Saurischia</taxon>
        <taxon>Theropoda</taxon>
        <taxon>Coelurosauria</taxon>
        <taxon>Aves</taxon>
        <taxon>Neognathae</taxon>
        <taxon>Neoaves</taxon>
        <taxon>Telluraves</taxon>
        <taxon>Australaves</taxon>
        <taxon>Passeriformes</taxon>
        <taxon>Passeroidea</taxon>
        <taxon>Estrildidae</taxon>
        <taxon>Viduinae</taxon>
        <taxon>Vidua</taxon>
    </lineage>
</organism>
<protein>
    <submittedName>
        <fullName evidence="2">CE295 protein</fullName>
    </submittedName>
</protein>
<proteinExistence type="predicted"/>
<comment type="caution">
    <text evidence="2">The sequence shown here is derived from an EMBL/GenBank/DDBJ whole genome shotgun (WGS) entry which is preliminary data.</text>
</comment>
<evidence type="ECO:0000313" key="2">
    <source>
        <dbReference type="EMBL" id="NXB94876.1"/>
    </source>
</evidence>
<dbReference type="AlphaFoldDB" id="A0A851KV34"/>
<gene>
    <name evidence="2" type="primary">Cep295_1</name>
    <name evidence="2" type="ORF">VIDCHA_R05715</name>
</gene>
<accession>A0A851KV34</accession>
<evidence type="ECO:0000313" key="3">
    <source>
        <dbReference type="Proteomes" id="UP000634236"/>
    </source>
</evidence>
<feature type="compositionally biased region" description="Basic and acidic residues" evidence="1">
    <location>
        <begin position="1"/>
        <end position="13"/>
    </location>
</feature>
<feature type="non-terminal residue" evidence="2">
    <location>
        <position position="130"/>
    </location>
</feature>
<keyword evidence="3" id="KW-1185">Reference proteome</keyword>